<feature type="compositionally biased region" description="Polar residues" evidence="1">
    <location>
        <begin position="28"/>
        <end position="41"/>
    </location>
</feature>
<dbReference type="Proteomes" id="UP000747110">
    <property type="component" value="Unassembled WGS sequence"/>
</dbReference>
<comment type="caution">
    <text evidence="2">The sequence shown here is derived from an EMBL/GenBank/DDBJ whole genome shotgun (WGS) entry which is preliminary data.</text>
</comment>
<accession>A0A8J4CKC5</accession>
<evidence type="ECO:0000256" key="1">
    <source>
        <dbReference type="SAM" id="MobiDB-lite"/>
    </source>
</evidence>
<evidence type="ECO:0000313" key="3">
    <source>
        <dbReference type="EMBL" id="GIL94905.1"/>
    </source>
</evidence>
<dbReference type="AlphaFoldDB" id="A0A8J4CKC5"/>
<feature type="region of interest" description="Disordered" evidence="1">
    <location>
        <begin position="124"/>
        <end position="151"/>
    </location>
</feature>
<organism evidence="2 4">
    <name type="scientific">Volvox reticuliferus</name>
    <dbReference type="NCBI Taxonomy" id="1737510"/>
    <lineage>
        <taxon>Eukaryota</taxon>
        <taxon>Viridiplantae</taxon>
        <taxon>Chlorophyta</taxon>
        <taxon>core chlorophytes</taxon>
        <taxon>Chlorophyceae</taxon>
        <taxon>CS clade</taxon>
        <taxon>Chlamydomonadales</taxon>
        <taxon>Volvocaceae</taxon>
        <taxon>Volvox</taxon>
    </lineage>
</organism>
<name>A0A8J4CKC5_9CHLO</name>
<dbReference type="EMBL" id="BNCQ01000002">
    <property type="protein sequence ID" value="GIL94905.1"/>
    <property type="molecule type" value="Genomic_DNA"/>
</dbReference>
<evidence type="ECO:0000313" key="2">
    <source>
        <dbReference type="EMBL" id="GIL81443.1"/>
    </source>
</evidence>
<dbReference type="EMBL" id="BNCP01000021">
    <property type="protein sequence ID" value="GIL81443.1"/>
    <property type="molecule type" value="Genomic_DNA"/>
</dbReference>
<proteinExistence type="predicted"/>
<dbReference type="Proteomes" id="UP000722791">
    <property type="component" value="Unassembled WGS sequence"/>
</dbReference>
<sequence>MPGRLVPRHQSHRCESSGRKPLYGAHSHQCSTRSSAATNTDGSVRATAAKVCTSGTSRRLSSNFAASHTAATEYIRSAAAVAVEPWRWPCAGGRTETSSRTMPQIRFQIWRARRAVVPSDIHSARHSRTMHSLGAPESSGGVEGAKKGMRG</sequence>
<protein>
    <submittedName>
        <fullName evidence="2">Uncharacterized protein</fullName>
    </submittedName>
</protein>
<feature type="compositionally biased region" description="Basic residues" evidence="1">
    <location>
        <begin position="1"/>
        <end position="11"/>
    </location>
</feature>
<keyword evidence="4" id="KW-1185">Reference proteome</keyword>
<evidence type="ECO:0000313" key="4">
    <source>
        <dbReference type="Proteomes" id="UP000747110"/>
    </source>
</evidence>
<feature type="region of interest" description="Disordered" evidence="1">
    <location>
        <begin position="1"/>
        <end position="41"/>
    </location>
</feature>
<gene>
    <name evidence="2" type="ORF">Vretifemale_10511</name>
    <name evidence="3" type="ORF">Vretimale_983</name>
</gene>
<reference evidence="2" key="1">
    <citation type="journal article" date="2021" name="Proc. Natl. Acad. Sci. U.S.A.">
        <title>Three genomes in the algal genus Volvox reveal the fate of a haploid sex-determining region after a transition to homothallism.</title>
        <authorList>
            <person name="Yamamoto K."/>
            <person name="Hamaji T."/>
            <person name="Kawai-Toyooka H."/>
            <person name="Matsuzaki R."/>
            <person name="Takahashi F."/>
            <person name="Nishimura Y."/>
            <person name="Kawachi M."/>
            <person name="Noguchi H."/>
            <person name="Minakuchi Y."/>
            <person name="Umen J.G."/>
            <person name="Toyoda A."/>
            <person name="Nozaki H."/>
        </authorList>
    </citation>
    <scope>NUCLEOTIDE SEQUENCE</scope>
    <source>
        <strain evidence="3">NIES-3785</strain>
        <strain evidence="2">NIES-3786</strain>
    </source>
</reference>